<sequence>MAELVIRKMELHDIEQVMEVEVATFTSPWPSSIFYQEIKENEHAHYIVVELDEIIIGYAGIWIVYDDAQITNIAITPKYRGQNFGQKLFQYIMQQAIKMGVARLSLEVRKSNVIAQKMYRKFGLIPGGIRKNYYADDQEDALVMWVNLL</sequence>
<dbReference type="Pfam" id="PF00583">
    <property type="entry name" value="Acetyltransf_1"/>
    <property type="match status" value="1"/>
</dbReference>
<keyword evidence="6" id="KW-1185">Reference proteome</keyword>
<gene>
    <name evidence="5" type="ORF">J2Z83_003821</name>
</gene>
<dbReference type="SUPFAM" id="SSF55729">
    <property type="entry name" value="Acyl-CoA N-acyltransferases (Nat)"/>
    <property type="match status" value="1"/>
</dbReference>
<evidence type="ECO:0000313" key="5">
    <source>
        <dbReference type="EMBL" id="MBP1971669.1"/>
    </source>
</evidence>
<protein>
    <recommendedName>
        <fullName evidence="3">[Ribosomal protein bS18]-alanine N-acetyltransferase</fullName>
        <ecNumber evidence="3">2.3.1.266</ecNumber>
    </recommendedName>
</protein>
<evidence type="ECO:0000313" key="6">
    <source>
        <dbReference type="Proteomes" id="UP001519345"/>
    </source>
</evidence>
<dbReference type="CDD" id="cd04301">
    <property type="entry name" value="NAT_SF"/>
    <property type="match status" value="1"/>
</dbReference>
<dbReference type="Gene3D" id="3.40.630.30">
    <property type="match status" value="1"/>
</dbReference>
<comment type="subcellular location">
    <subcellularLocation>
        <location evidence="3">Cytoplasm</location>
    </subcellularLocation>
</comment>
<dbReference type="GO" id="GO:0008999">
    <property type="term" value="F:protein-N-terminal-alanine acetyltransferase activity"/>
    <property type="evidence" value="ECO:0007669"/>
    <property type="project" value="UniProtKB-EC"/>
</dbReference>
<dbReference type="InterPro" id="IPR000182">
    <property type="entry name" value="GNAT_dom"/>
</dbReference>
<dbReference type="InterPro" id="IPR051556">
    <property type="entry name" value="N-term/lysine_N-AcTrnsfr"/>
</dbReference>
<dbReference type="Proteomes" id="UP001519345">
    <property type="component" value="Unassembled WGS sequence"/>
</dbReference>
<evidence type="ECO:0000256" key="1">
    <source>
        <dbReference type="ARBA" id="ARBA00022679"/>
    </source>
</evidence>
<accession>A0ABS4IL75</accession>
<comment type="catalytic activity">
    <reaction evidence="3">
        <text>N-terminal L-alanyl-[ribosomal protein bS18] + acetyl-CoA = N-terminal N(alpha)-acetyl-L-alanyl-[ribosomal protein bS18] + CoA + H(+)</text>
        <dbReference type="Rhea" id="RHEA:43756"/>
        <dbReference type="Rhea" id="RHEA-COMP:10676"/>
        <dbReference type="Rhea" id="RHEA-COMP:10677"/>
        <dbReference type="ChEBI" id="CHEBI:15378"/>
        <dbReference type="ChEBI" id="CHEBI:57287"/>
        <dbReference type="ChEBI" id="CHEBI:57288"/>
        <dbReference type="ChEBI" id="CHEBI:64718"/>
        <dbReference type="ChEBI" id="CHEBI:83683"/>
        <dbReference type="EC" id="2.3.1.266"/>
    </reaction>
</comment>
<dbReference type="InterPro" id="IPR016181">
    <property type="entry name" value="Acyl_CoA_acyltransferase"/>
</dbReference>
<dbReference type="PANTHER" id="PTHR42919:SF8">
    <property type="entry name" value="N-ALPHA-ACETYLTRANSFERASE 50"/>
    <property type="match status" value="1"/>
</dbReference>
<evidence type="ECO:0000256" key="3">
    <source>
        <dbReference type="RuleBase" id="RU363094"/>
    </source>
</evidence>
<keyword evidence="1 5" id="KW-0808">Transferase</keyword>
<organism evidence="5 6">
    <name type="scientific">Virgibacillus natechei</name>
    <dbReference type="NCBI Taxonomy" id="1216297"/>
    <lineage>
        <taxon>Bacteria</taxon>
        <taxon>Bacillati</taxon>
        <taxon>Bacillota</taxon>
        <taxon>Bacilli</taxon>
        <taxon>Bacillales</taxon>
        <taxon>Bacillaceae</taxon>
        <taxon>Virgibacillus</taxon>
    </lineage>
</organism>
<dbReference type="NCBIfam" id="TIGR01575">
    <property type="entry name" value="rimI"/>
    <property type="match status" value="1"/>
</dbReference>
<name>A0ABS4IL75_9BACI</name>
<keyword evidence="3" id="KW-0963">Cytoplasm</keyword>
<keyword evidence="2 5" id="KW-0012">Acyltransferase</keyword>
<feature type="domain" description="N-acetyltransferase" evidence="4">
    <location>
        <begin position="4"/>
        <end position="149"/>
    </location>
</feature>
<dbReference type="EMBL" id="JAGGKX010000030">
    <property type="protein sequence ID" value="MBP1971669.1"/>
    <property type="molecule type" value="Genomic_DNA"/>
</dbReference>
<dbReference type="PROSITE" id="PS51186">
    <property type="entry name" value="GNAT"/>
    <property type="match status" value="1"/>
</dbReference>
<comment type="function">
    <text evidence="3">Acetylates the N-terminal alanine of ribosomal protein bS18.</text>
</comment>
<evidence type="ECO:0000259" key="4">
    <source>
        <dbReference type="PROSITE" id="PS51186"/>
    </source>
</evidence>
<dbReference type="RefSeq" id="WP_209464689.1">
    <property type="nucleotide sequence ID" value="NZ_CP110224.1"/>
</dbReference>
<dbReference type="PANTHER" id="PTHR42919">
    <property type="entry name" value="N-ALPHA-ACETYLTRANSFERASE"/>
    <property type="match status" value="1"/>
</dbReference>
<proteinExistence type="inferred from homology"/>
<comment type="similarity">
    <text evidence="3">Belongs to the acetyltransferase family. RimI subfamily.</text>
</comment>
<reference evidence="5 6" key="1">
    <citation type="submission" date="2021-03" db="EMBL/GenBank/DDBJ databases">
        <title>Genomic Encyclopedia of Type Strains, Phase IV (KMG-IV): sequencing the most valuable type-strain genomes for metagenomic binning, comparative biology and taxonomic classification.</title>
        <authorList>
            <person name="Goeker M."/>
        </authorList>
    </citation>
    <scope>NUCLEOTIDE SEQUENCE [LARGE SCALE GENOMIC DNA]</scope>
    <source>
        <strain evidence="5 6">DSM 25609</strain>
    </source>
</reference>
<dbReference type="EC" id="2.3.1.266" evidence="3"/>
<dbReference type="InterPro" id="IPR006464">
    <property type="entry name" value="AcTrfase_RimI/Ard1"/>
</dbReference>
<evidence type="ECO:0000256" key="2">
    <source>
        <dbReference type="ARBA" id="ARBA00023315"/>
    </source>
</evidence>
<comment type="caution">
    <text evidence="5">The sequence shown here is derived from an EMBL/GenBank/DDBJ whole genome shotgun (WGS) entry which is preliminary data.</text>
</comment>